<accession>A0ABS3JH12</accession>
<dbReference type="InterPro" id="IPR050488">
    <property type="entry name" value="Ig_Fc_receptor"/>
</dbReference>
<dbReference type="Gene3D" id="2.40.10.10">
    <property type="entry name" value="Trypsin-like serine proteases"/>
    <property type="match status" value="1"/>
</dbReference>
<organism evidence="4 5">
    <name type="scientific">Fibrella forsythiae</name>
    <dbReference type="NCBI Taxonomy" id="2817061"/>
    <lineage>
        <taxon>Bacteria</taxon>
        <taxon>Pseudomonadati</taxon>
        <taxon>Bacteroidota</taxon>
        <taxon>Cytophagia</taxon>
        <taxon>Cytophagales</taxon>
        <taxon>Spirosomataceae</taxon>
        <taxon>Fibrella</taxon>
    </lineage>
</organism>
<dbReference type="PANTHER" id="PTHR11481:SF64">
    <property type="entry name" value="FC RECEPTOR-LIKE PROTEIN 4"/>
    <property type="match status" value="1"/>
</dbReference>
<dbReference type="InterPro" id="IPR043504">
    <property type="entry name" value="Peptidase_S1_PA_chymotrypsin"/>
</dbReference>
<protein>
    <recommendedName>
        <fullName evidence="3">Ig-like domain-containing protein</fullName>
    </recommendedName>
</protein>
<dbReference type="Pfam" id="PF13573">
    <property type="entry name" value="SprB"/>
    <property type="match status" value="3"/>
</dbReference>
<feature type="domain" description="Ig-like" evidence="3">
    <location>
        <begin position="1503"/>
        <end position="1600"/>
    </location>
</feature>
<feature type="domain" description="Ig-like" evidence="3">
    <location>
        <begin position="290"/>
        <end position="399"/>
    </location>
</feature>
<dbReference type="InterPro" id="IPR035986">
    <property type="entry name" value="PKD_dom_sf"/>
</dbReference>
<feature type="domain" description="Ig-like" evidence="3">
    <location>
        <begin position="1845"/>
        <end position="1958"/>
    </location>
</feature>
<feature type="domain" description="Ig-like" evidence="3">
    <location>
        <begin position="982"/>
        <end position="1091"/>
    </location>
</feature>
<reference evidence="4 5" key="1">
    <citation type="submission" date="2021-03" db="EMBL/GenBank/DDBJ databases">
        <title>Fibrella sp. HMF5405 genome sequencing and assembly.</title>
        <authorList>
            <person name="Kang H."/>
            <person name="Kim H."/>
            <person name="Bae S."/>
            <person name="Joh K."/>
        </authorList>
    </citation>
    <scope>NUCLEOTIDE SEQUENCE [LARGE SCALE GENOMIC DNA]</scope>
    <source>
        <strain evidence="4 5">HMF5405</strain>
    </source>
</reference>
<keyword evidence="2" id="KW-1015">Disulfide bond</keyword>
<evidence type="ECO:0000256" key="1">
    <source>
        <dbReference type="ARBA" id="ARBA00022729"/>
    </source>
</evidence>
<feature type="domain" description="Ig-like" evidence="3">
    <location>
        <begin position="1161"/>
        <end position="1268"/>
    </location>
</feature>
<feature type="domain" description="Ig-like" evidence="3">
    <location>
        <begin position="1674"/>
        <end position="1781"/>
    </location>
</feature>
<dbReference type="SMART" id="SM00409">
    <property type="entry name" value="IG"/>
    <property type="match status" value="17"/>
</dbReference>
<dbReference type="InterPro" id="IPR025667">
    <property type="entry name" value="SprB_repeat"/>
</dbReference>
<feature type="domain" description="Ig-like" evidence="3">
    <location>
        <begin position="640"/>
        <end position="747"/>
    </location>
</feature>
<dbReference type="PROSITE" id="PS50835">
    <property type="entry name" value="IG_LIKE"/>
    <property type="match status" value="10"/>
</dbReference>
<dbReference type="RefSeq" id="WP_207328148.1">
    <property type="nucleotide sequence ID" value="NZ_JAFMYW010000002.1"/>
</dbReference>
<evidence type="ECO:0000256" key="2">
    <source>
        <dbReference type="ARBA" id="ARBA00023157"/>
    </source>
</evidence>
<name>A0ABS3JH12_9BACT</name>
<dbReference type="SUPFAM" id="SSF49299">
    <property type="entry name" value="PKD domain"/>
    <property type="match status" value="1"/>
</dbReference>
<dbReference type="InterPro" id="IPR036179">
    <property type="entry name" value="Ig-like_dom_sf"/>
</dbReference>
<dbReference type="InterPro" id="IPR013783">
    <property type="entry name" value="Ig-like_fold"/>
</dbReference>
<dbReference type="Gene3D" id="2.60.40.10">
    <property type="entry name" value="Immunoglobulins"/>
    <property type="match status" value="24"/>
</dbReference>
<feature type="domain" description="Ig-like" evidence="3">
    <location>
        <begin position="469"/>
        <end position="576"/>
    </location>
</feature>
<proteinExistence type="predicted"/>
<gene>
    <name evidence="4" type="ORF">J2I46_06280</name>
</gene>
<evidence type="ECO:0000259" key="3">
    <source>
        <dbReference type="PROSITE" id="PS50835"/>
    </source>
</evidence>
<keyword evidence="5" id="KW-1185">Reference proteome</keyword>
<feature type="domain" description="Ig-like" evidence="3">
    <location>
        <begin position="2431"/>
        <end position="2512"/>
    </location>
</feature>
<feature type="domain" description="Ig-like" evidence="3">
    <location>
        <begin position="1400"/>
        <end position="1497"/>
    </location>
</feature>
<evidence type="ECO:0000313" key="4">
    <source>
        <dbReference type="EMBL" id="MBO0948182.1"/>
    </source>
</evidence>
<dbReference type="Proteomes" id="UP000664628">
    <property type="component" value="Unassembled WGS sequence"/>
</dbReference>
<dbReference type="InterPro" id="IPR003599">
    <property type="entry name" value="Ig_sub"/>
</dbReference>
<dbReference type="PANTHER" id="PTHR11481">
    <property type="entry name" value="IMMUNOGLOBULIN FC RECEPTOR"/>
    <property type="match status" value="1"/>
</dbReference>
<evidence type="ECO:0000313" key="5">
    <source>
        <dbReference type="Proteomes" id="UP000664628"/>
    </source>
</evidence>
<comment type="caution">
    <text evidence="4">The sequence shown here is derived from an EMBL/GenBank/DDBJ whole genome shotgun (WGS) entry which is preliminary data.</text>
</comment>
<dbReference type="SUPFAM" id="SSF48726">
    <property type="entry name" value="Immunoglobulin"/>
    <property type="match status" value="13"/>
</dbReference>
<dbReference type="EMBL" id="JAFMYW010000002">
    <property type="protein sequence ID" value="MBO0948182.1"/>
    <property type="molecule type" value="Genomic_DNA"/>
</dbReference>
<dbReference type="InterPro" id="IPR007110">
    <property type="entry name" value="Ig-like_dom"/>
</dbReference>
<sequence>MLFCFIWMQQGVAQCVLAITKQPVGATRCVGDTYSFSVTNTGLGTYQWQKDGVDLIDEVGNISGATTAELTLTDLCATCDPGEYVLVVTGTGACQGQTVRSNAARLIVNSPVAITTQPTNQQVCENSIATFTVQTSGIVSSYQWFSNGVLINGATSRDYLVRVNNTLNGNKYKVAITSSCGTVTSDEVTLEVTAKPTVTLQPVGATKCVGDNYTFTVTATNAGGYQWLKDGVDLIDEAGNISGSTTNKLTLTNLCATCDPGSYVLDVEGVDACAATVISTSAAVLLVNTPVTINTQPAAQQVCEGSTATFAIQVDGTVTGYQWYRNGAAINGATSASYQLTTNAANNNERYKVEVQGPCGTVTSNEVVLTVSAEPVITLQPVGATRCVGDNYSFTATVTGDATYQWQKDGVDLIDEAGNISGATTARLTLTDLCATCDPGNYVLVVTGTGSCNATQLRTNAAVLVVNTPVAIRAQPQATTVCEGSNATFSIQANGTITTYQWYRNGAAINGATAASYQLTTSNANNNDRFKVDVVGSCGTVTSNEVALGVNAKPVITAQPVGATKCVGEAYTFTVAGTSIGSYQWQKDGVDIAGATSANLVLTNLQTGNAGTYRVRITGAATCNNESLVSSEVVLVVNTPVTISAQPQATTICEGSNATFSVQANGTITGYQWYRNGTAISGATSANYQLTTSLSIDNDKFKVDVIGSCGTVTSEEVTLGVNAKPVITAQPMGATKCVGEAYTLSITASNAGSFQWQKGSIDIAGATSANLVLINLQTNNVGTYRVRITGAAACSTESLVSSEAVLVINTLVTISAQPKGTTVCEGSTATFTVQASGIINSYQWYRNGTAISGATAASYQLTTSNANNNDRFKVDVVGSCGTVTSNEVALGVNAKPVITAQPVGATKCVGEAYTFTVAGTSIGSYQWQKDGVDIAGVTSANLVLTNLQTSNAGTYRVRVTGAATCNSELAVSNAVTLTINTPVTITTQPTVQQVCEGSNATFSVQATGSITGYQWYRNGTAINGATSASYQLTTSIANNDEQYKVDIIGPCGTLTSNQVTLTVSAKPVIALQPVGATRCVGDNYSFTATVTGDATYQWQKDGTVLADEAGNISGATTARLTLTDLCATCDPGSYVLVVTGSGSCNATQLHTNAAVLVVNTPVAITAQPQAVTVCEGGDATFTVQAIGTINGYQWYRNGTAIAGATSASYPLTSSLINHNDKYKVEVQGACGNLTSTEVTLSVNAKPLITAQPTGATKCVGEGYTLSVSGTNVGSYQWQKDGNDIVGATSAELLLNPLSLASAGSYRVRLSGAATCAGKSLLSNQVVLQMNTPVTISSQPVATAGCEGSLATFSIQASGTITGYQWYRNGAAINGATSASYQLTTAVTDDNNTYKVDVQGPCGTVTSTEVSLRVNRKPTITAQPVGAIKCVGEAYTFAVTAGDPGAYQWQKDGADIVGATSANLVLTNLQTANAGTYRVRVSGAATCNAASLVSNEVTLVINTPVTISAQPQGTTVCEGSNATFTVQASGTITGYQWYRNGSAINGATSASYQLLTSPANNDDKFKVDVIGSCGTIISNEIALGINAKPVITAQPVGSVKCVGEGYTFVVTGTSIGTYQWQKDGVDIAGATSANLVIGAIQIANAGTYRVRITGAATCNNELLVSNEAVLVVNTPVTISAQPQATTVCEGSNATFSVQATGTITGYQWYRNGTAISGATSSSYQLLTSTANNNDKFKVDVIGSCGTAISSEVGLGVNAKPVITAQPVGSIKCLGEGYTFTVTGTSIGTYQWQRDGVDIAGATSANLVLTNLQTANAGVYRVRVGGAATCNNESLVSSEVVLVVNTPVTISAQPQATTVCEGSSATFAVQANGSITGYQWYRNGTAISGATSASYQLTVSSANNNEQYRVDVQGACGTVTSIGVELTVNAKPVFTAQPVGAARCVGEAYIFSVTASGAITSYQWQRNGVDIAGATAATYTIAAIQPGDAGTYQVALTGAATCGNERLTSAGAMLVVNVPIQVTTPLVSQTICEGSPVTFTPSATGTITGYRWYRNGQLLNTTDPTYTLTATLANQNDTYRVELIGPCGTVTSTEATLAIIRIETPTITSNKPDGMCVGQQTTLTANGCTGTVTWFRDGNAVGSGNTLTTGETGTYTASCANQGCALQPRSNAVQVIQLSPVAFTAAVQNVTCFAGNNGAVTINPAGAAGAPYVVRWTNPAGLTSSTIGNLTAGTYAFTITDRIGCTVAGSQGITQPTQPSGSVVATDVTCNGRKDGRLVLNARSDYGGYIYSVNGGTPVAFSAGATQTLTNLDQGTYTIRITDARNCEVLAATAVTINQPTALTVLTSLVKQPLSADSKDGSVEINALGGTGPYTVRWYDASGAELTTPVQTTVTATSLISRLSPVGGGVYRAVVRDKNGCEQAQTQTLVAPPRLVATITTTPISCFGRNDGTATVSVTGGVTFTTTPAYRIGWRRQGTTTTIGGGLTVSSLAPGTYEAIITDANGISTSATVSLTEPALLKTTVSQILPNYCTNLPLGEVTLQTEGGRAPYRITWNGNAIPGNTVTKLPGGRQTFTVTDASGCVATTEAIVPDNATAFNTSIAYTAPTCFGRCDGTLISTVQGGNAPYQYSWRNLSATTPTAFSVCGTGETALTIQDAKGCIITSAVVSLTAPAPRVLGLPATQEVCPSKPFELSAASLTWGKTFVWTLPNSTTQTGATIQASGVGTYQITVLDENSCGGQGTILVRQFSTVNQLFTMPSEAVAGKSVVAIDLTSPAPTSIRWEVPGGTIVSQDTYQAKFSFAQVGTFSVTEIATVDNCDYRLTKAIDIKANLDDNGFPRPMNVAPIEVTVMSNPTVGTTLQLAIANPADEDFSVTVQPITGHQRVFGQEYSKHGSNLLTISLPGTVTDGLYILTVQTATVRITKQILVTR</sequence>
<keyword evidence="1" id="KW-0732">Signal</keyword>